<dbReference type="RefSeq" id="WP_321399283.1">
    <property type="nucleotide sequence ID" value="NZ_CP139487.1"/>
</dbReference>
<evidence type="ECO:0000313" key="5">
    <source>
        <dbReference type="Proteomes" id="UP001324634"/>
    </source>
</evidence>
<dbReference type="Proteomes" id="UP001324634">
    <property type="component" value="Chromosome"/>
</dbReference>
<dbReference type="EMBL" id="CP139487">
    <property type="protein sequence ID" value="WPU66756.1"/>
    <property type="molecule type" value="Genomic_DNA"/>
</dbReference>
<sequence length="137" mass="15576">MLVKDIMNSNVEVINCEKSVFDAAQMMARGDYGSLPVERDDKMIGMITDRDITIRVVAERKDPSKTKVYDCMTEKITYCFDDEDVEGIADKMKSAQIHRIPVVNRDKRLVGIVSSKELVSNAQNPKVTQETLNQIYQ</sequence>
<keyword evidence="5" id="KW-1185">Reference proteome</keyword>
<organism evidence="4 5">
    <name type="scientific">Peredibacter starrii</name>
    <dbReference type="NCBI Taxonomy" id="28202"/>
    <lineage>
        <taxon>Bacteria</taxon>
        <taxon>Pseudomonadati</taxon>
        <taxon>Bdellovibrionota</taxon>
        <taxon>Bacteriovoracia</taxon>
        <taxon>Bacteriovoracales</taxon>
        <taxon>Bacteriovoracaceae</taxon>
        <taxon>Peredibacter</taxon>
    </lineage>
</organism>
<dbReference type="SMART" id="SM00116">
    <property type="entry name" value="CBS"/>
    <property type="match status" value="2"/>
</dbReference>
<feature type="domain" description="CBS" evidence="3">
    <location>
        <begin position="7"/>
        <end position="64"/>
    </location>
</feature>
<dbReference type="PROSITE" id="PS51371">
    <property type="entry name" value="CBS"/>
    <property type="match status" value="2"/>
</dbReference>
<proteinExistence type="predicted"/>
<reference evidence="4 5" key="1">
    <citation type="submission" date="2023-11" db="EMBL/GenBank/DDBJ databases">
        <title>Peredibacter starrii A3.12.</title>
        <authorList>
            <person name="Mitchell R.J."/>
        </authorList>
    </citation>
    <scope>NUCLEOTIDE SEQUENCE [LARGE SCALE GENOMIC DNA]</scope>
    <source>
        <strain evidence="4 5">A3.12</strain>
    </source>
</reference>
<evidence type="ECO:0000256" key="1">
    <source>
        <dbReference type="ARBA" id="ARBA00023122"/>
    </source>
</evidence>
<protein>
    <submittedName>
        <fullName evidence="4">CBS domain-containing protein</fullName>
    </submittedName>
</protein>
<dbReference type="SUPFAM" id="SSF54631">
    <property type="entry name" value="CBS-domain pair"/>
    <property type="match status" value="1"/>
</dbReference>
<dbReference type="Pfam" id="PF00571">
    <property type="entry name" value="CBS"/>
    <property type="match status" value="2"/>
</dbReference>
<name>A0AAX4HTN7_9BACT</name>
<evidence type="ECO:0000259" key="3">
    <source>
        <dbReference type="PROSITE" id="PS51371"/>
    </source>
</evidence>
<keyword evidence="1 2" id="KW-0129">CBS domain</keyword>
<evidence type="ECO:0000256" key="2">
    <source>
        <dbReference type="PROSITE-ProRule" id="PRU00703"/>
    </source>
</evidence>
<gene>
    <name evidence="4" type="ORF">SOO65_08350</name>
</gene>
<accession>A0AAX4HTN7</accession>
<dbReference type="KEGG" id="psti:SOO65_08350"/>
<dbReference type="CDD" id="cd04622">
    <property type="entry name" value="CBS_pair_HRP1_like"/>
    <property type="match status" value="1"/>
</dbReference>
<dbReference type="PANTHER" id="PTHR43080:SF2">
    <property type="entry name" value="CBS DOMAIN-CONTAINING PROTEIN"/>
    <property type="match status" value="1"/>
</dbReference>
<dbReference type="PANTHER" id="PTHR43080">
    <property type="entry name" value="CBS DOMAIN-CONTAINING PROTEIN CBSX3, MITOCHONDRIAL"/>
    <property type="match status" value="1"/>
</dbReference>
<dbReference type="AlphaFoldDB" id="A0AAX4HTN7"/>
<feature type="domain" description="CBS" evidence="3">
    <location>
        <begin position="72"/>
        <end position="130"/>
    </location>
</feature>
<dbReference type="InterPro" id="IPR051257">
    <property type="entry name" value="Diverse_CBS-Domain"/>
</dbReference>
<dbReference type="Gene3D" id="3.10.580.10">
    <property type="entry name" value="CBS-domain"/>
    <property type="match status" value="1"/>
</dbReference>
<evidence type="ECO:0000313" key="4">
    <source>
        <dbReference type="EMBL" id="WPU66756.1"/>
    </source>
</evidence>
<dbReference type="InterPro" id="IPR046342">
    <property type="entry name" value="CBS_dom_sf"/>
</dbReference>
<dbReference type="InterPro" id="IPR000644">
    <property type="entry name" value="CBS_dom"/>
</dbReference>